<dbReference type="RefSeq" id="WP_246150873.1">
    <property type="nucleotide sequence ID" value="NZ_BJYS01000008.1"/>
</dbReference>
<comment type="subcellular location">
    <subcellularLocation>
        <location evidence="1">Endomembrane system</location>
        <topology evidence="1">Multi-pass membrane protein</topology>
    </subcellularLocation>
</comment>
<protein>
    <recommendedName>
        <fullName evidence="6">DUF1232 domain-containing protein</fullName>
    </recommendedName>
</protein>
<evidence type="ECO:0000256" key="3">
    <source>
        <dbReference type="ARBA" id="ARBA00022989"/>
    </source>
</evidence>
<organism evidence="7 8">
    <name type="scientific">Adhaeribacter aerolatus</name>
    <dbReference type="NCBI Taxonomy" id="670289"/>
    <lineage>
        <taxon>Bacteria</taxon>
        <taxon>Pseudomonadati</taxon>
        <taxon>Bacteroidota</taxon>
        <taxon>Cytophagia</taxon>
        <taxon>Cytophagales</taxon>
        <taxon>Hymenobacteraceae</taxon>
        <taxon>Adhaeribacter</taxon>
    </lineage>
</organism>
<feature type="transmembrane region" description="Helical" evidence="5">
    <location>
        <begin position="107"/>
        <end position="129"/>
    </location>
</feature>
<dbReference type="InterPro" id="IPR010652">
    <property type="entry name" value="DUF1232"/>
</dbReference>
<sequence>MTQLNKSKTFEKIKAWAKQLKRELNALQIAYTKNLVPWYIKILILITVAYALSPVDLIPDFIPILGLLDDLIIVPLLIYLIIKFIPAEIMEHCRKLADSQIITKKKNWIAGGFIIVIWLSIAIWIVLVWTK</sequence>
<evidence type="ECO:0000256" key="1">
    <source>
        <dbReference type="ARBA" id="ARBA00004127"/>
    </source>
</evidence>
<keyword evidence="8" id="KW-1185">Reference proteome</keyword>
<feature type="transmembrane region" description="Helical" evidence="5">
    <location>
        <begin position="61"/>
        <end position="86"/>
    </location>
</feature>
<evidence type="ECO:0000256" key="4">
    <source>
        <dbReference type="ARBA" id="ARBA00023136"/>
    </source>
</evidence>
<keyword evidence="2 5" id="KW-0812">Transmembrane</keyword>
<evidence type="ECO:0000313" key="7">
    <source>
        <dbReference type="EMBL" id="GEO03874.1"/>
    </source>
</evidence>
<comment type="caution">
    <text evidence="7">The sequence shown here is derived from an EMBL/GenBank/DDBJ whole genome shotgun (WGS) entry which is preliminary data.</text>
</comment>
<evidence type="ECO:0000256" key="2">
    <source>
        <dbReference type="ARBA" id="ARBA00022692"/>
    </source>
</evidence>
<dbReference type="Proteomes" id="UP000321532">
    <property type="component" value="Unassembled WGS sequence"/>
</dbReference>
<evidence type="ECO:0000313" key="8">
    <source>
        <dbReference type="Proteomes" id="UP000321532"/>
    </source>
</evidence>
<accession>A0A512AVY4</accession>
<evidence type="ECO:0000259" key="6">
    <source>
        <dbReference type="Pfam" id="PF06803"/>
    </source>
</evidence>
<gene>
    <name evidence="7" type="ORF">AAE02nite_15380</name>
</gene>
<reference evidence="7 8" key="1">
    <citation type="submission" date="2019-07" db="EMBL/GenBank/DDBJ databases">
        <title>Whole genome shotgun sequence of Adhaeribacter aerolatus NBRC 106133.</title>
        <authorList>
            <person name="Hosoyama A."/>
            <person name="Uohara A."/>
            <person name="Ohji S."/>
            <person name="Ichikawa N."/>
        </authorList>
    </citation>
    <scope>NUCLEOTIDE SEQUENCE [LARGE SCALE GENOMIC DNA]</scope>
    <source>
        <strain evidence="7 8">NBRC 106133</strain>
    </source>
</reference>
<feature type="domain" description="DUF1232" evidence="6">
    <location>
        <begin position="41"/>
        <end position="76"/>
    </location>
</feature>
<keyword evidence="3 5" id="KW-1133">Transmembrane helix</keyword>
<evidence type="ECO:0000256" key="5">
    <source>
        <dbReference type="SAM" id="Phobius"/>
    </source>
</evidence>
<keyword evidence="4 5" id="KW-0472">Membrane</keyword>
<dbReference type="AlphaFoldDB" id="A0A512AVY4"/>
<feature type="transmembrane region" description="Helical" evidence="5">
    <location>
        <begin position="38"/>
        <end position="55"/>
    </location>
</feature>
<proteinExistence type="predicted"/>
<dbReference type="EMBL" id="BJYS01000008">
    <property type="protein sequence ID" value="GEO03874.1"/>
    <property type="molecule type" value="Genomic_DNA"/>
</dbReference>
<dbReference type="GO" id="GO:0012505">
    <property type="term" value="C:endomembrane system"/>
    <property type="evidence" value="ECO:0007669"/>
    <property type="project" value="UniProtKB-SubCell"/>
</dbReference>
<dbReference type="Pfam" id="PF06803">
    <property type="entry name" value="DUF1232"/>
    <property type="match status" value="1"/>
</dbReference>
<name>A0A512AVY4_9BACT</name>